<dbReference type="InterPro" id="IPR000048">
    <property type="entry name" value="IQ_motif_EF-hand-BS"/>
</dbReference>
<dbReference type="PANTHER" id="PTHR14690:SF0">
    <property type="entry name" value="IQ MOTIF CONTAINING WITH AAA DOMAIN 1"/>
    <property type="match status" value="1"/>
</dbReference>
<organism evidence="2 3">
    <name type="scientific">Polypedilum vanderplanki</name>
    <name type="common">Sleeping chironomid midge</name>
    <dbReference type="NCBI Taxonomy" id="319348"/>
    <lineage>
        <taxon>Eukaryota</taxon>
        <taxon>Metazoa</taxon>
        <taxon>Ecdysozoa</taxon>
        <taxon>Arthropoda</taxon>
        <taxon>Hexapoda</taxon>
        <taxon>Insecta</taxon>
        <taxon>Pterygota</taxon>
        <taxon>Neoptera</taxon>
        <taxon>Endopterygota</taxon>
        <taxon>Diptera</taxon>
        <taxon>Nematocera</taxon>
        <taxon>Chironomoidea</taxon>
        <taxon>Chironomidae</taxon>
        <taxon>Chironominae</taxon>
        <taxon>Polypedilum</taxon>
        <taxon>Polypedilum</taxon>
    </lineage>
</organism>
<dbReference type="PANTHER" id="PTHR14690">
    <property type="entry name" value="IQ MOTIF CONTAINING WITH AAA DOMAIN 1"/>
    <property type="match status" value="1"/>
</dbReference>
<name>A0A9J6BFY8_POLVA</name>
<keyword evidence="3" id="KW-1185">Reference proteome</keyword>
<dbReference type="PROSITE" id="PS50096">
    <property type="entry name" value="IQ"/>
    <property type="match status" value="1"/>
</dbReference>
<dbReference type="OrthoDB" id="3046016at2759"/>
<dbReference type="Proteomes" id="UP001107558">
    <property type="component" value="Chromosome 4"/>
</dbReference>
<accession>A0A9J6BFY8</accession>
<evidence type="ECO:0000256" key="1">
    <source>
        <dbReference type="SAM" id="MobiDB-lite"/>
    </source>
</evidence>
<gene>
    <name evidence="2" type="ORF">PVAND_016343</name>
</gene>
<dbReference type="Gene3D" id="1.20.5.190">
    <property type="match status" value="1"/>
</dbReference>
<dbReference type="Pfam" id="PF00612">
    <property type="entry name" value="IQ"/>
    <property type="match status" value="1"/>
</dbReference>
<comment type="caution">
    <text evidence="2">The sequence shown here is derived from an EMBL/GenBank/DDBJ whole genome shotgun (WGS) entry which is preliminary data.</text>
</comment>
<proteinExistence type="predicted"/>
<dbReference type="InterPro" id="IPR052267">
    <property type="entry name" value="N-DRC_Component"/>
</dbReference>
<dbReference type="CDD" id="cd23767">
    <property type="entry name" value="IQCD"/>
    <property type="match status" value="1"/>
</dbReference>
<evidence type="ECO:0000313" key="3">
    <source>
        <dbReference type="Proteomes" id="UP001107558"/>
    </source>
</evidence>
<reference evidence="2" key="1">
    <citation type="submission" date="2021-03" db="EMBL/GenBank/DDBJ databases">
        <title>Chromosome level genome of the anhydrobiotic midge Polypedilum vanderplanki.</title>
        <authorList>
            <person name="Yoshida Y."/>
            <person name="Kikawada T."/>
            <person name="Gusev O."/>
        </authorList>
    </citation>
    <scope>NUCLEOTIDE SEQUENCE</scope>
    <source>
        <strain evidence="2">NIAS01</strain>
        <tissue evidence="2">Whole body or cell culture</tissue>
    </source>
</reference>
<evidence type="ECO:0000313" key="2">
    <source>
        <dbReference type="EMBL" id="KAG5668403.1"/>
    </source>
</evidence>
<dbReference type="AlphaFoldDB" id="A0A9J6BFY8"/>
<sequence>MSNLTYNNLWRRAQNDLEKLATHDFDYQSADPQFDKPAIQYKIFELYSKYIIIANKLNDIYDQMLQPQKRILVKKLLDACFGRVCELKQDLVKIDLTEFNYNDDVMMKLKLTPIDTEIVIPHYFLREREEELTARAKTMDDILKRIGVIEEEVPIERLSELEAIRIIQMHERARQGRLRAQFMKEIRSLKEKGKPERGKAETGFMAALKIQKVWRGFQERKKTRIKKMEEMILIGMLPDPKRDNKLQESIQEVRAQRHKIQMEYQKLYENSLKRFEEEIKAKQGMSMTEDMADEIRNWFKDYFLKTGKFPEFPSEEAGGSRHLLSRQGE</sequence>
<feature type="region of interest" description="Disordered" evidence="1">
    <location>
        <begin position="310"/>
        <end position="329"/>
    </location>
</feature>
<protein>
    <submittedName>
        <fullName evidence="2">Uncharacterized protein</fullName>
    </submittedName>
</protein>
<dbReference type="EMBL" id="JADBJN010000004">
    <property type="protein sequence ID" value="KAG5668403.1"/>
    <property type="molecule type" value="Genomic_DNA"/>
</dbReference>